<evidence type="ECO:0000256" key="1">
    <source>
        <dbReference type="ARBA" id="ARBA00004196"/>
    </source>
</evidence>
<dbReference type="PROSITE" id="PS51257">
    <property type="entry name" value="PROKAR_LIPOPROTEIN"/>
    <property type="match status" value="1"/>
</dbReference>
<dbReference type="Proteomes" id="UP000286990">
    <property type="component" value="Unassembled WGS sequence"/>
</dbReference>
<dbReference type="EMBL" id="QUSX01000002">
    <property type="protein sequence ID" value="RRQ48599.1"/>
    <property type="molecule type" value="Genomic_DNA"/>
</dbReference>
<dbReference type="PANTHER" id="PTHR33376">
    <property type="match status" value="1"/>
</dbReference>
<evidence type="ECO:0000256" key="4">
    <source>
        <dbReference type="ARBA" id="ARBA00022729"/>
    </source>
</evidence>
<dbReference type="OrthoDB" id="9776801at2"/>
<sequence length="330" mass="38425">MRDVKFHFYLPFLWTILILGFVSCKPANEPEFLFRAALIPSEDHTWTKAFIYFGEILEERSNGRIKVEVYPSEQLAKEMEAIRLIKTEVIDMTTTGSTLSNWNEILVFCELPFLFKDSTEMKRVVNGFLGKRIEEEMIQKEGLRPLGYFMRGNRHLTSNRPIRHPDDLKGLITRVPNVPSFVTAWRILGAKPTPMALSEVFTSLQQGTIEAQENPFAMIKNMGFAEVQQYLNLTSHVVSWVYPVIGEKQFQKLPTDLKEIFLNAAENMIEYEHRMFLENEKKVQEELKAKGMEFIEVDKEAFVQKSEKGIYNSLTPEMQEVYHQIRVQLK</sequence>
<dbReference type="PIRSF" id="PIRSF006470">
    <property type="entry name" value="DctB"/>
    <property type="match status" value="1"/>
</dbReference>
<dbReference type="Pfam" id="PF03480">
    <property type="entry name" value="DctP"/>
    <property type="match status" value="1"/>
</dbReference>
<name>A0A3R8Q2S0_9FLAO</name>
<dbReference type="Gene3D" id="3.40.190.170">
    <property type="entry name" value="Bacterial extracellular solute-binding protein, family 7"/>
    <property type="match status" value="1"/>
</dbReference>
<accession>A0A3R8Q2S0</accession>
<evidence type="ECO:0000313" key="6">
    <source>
        <dbReference type="Proteomes" id="UP000286990"/>
    </source>
</evidence>
<comment type="caution">
    <text evidence="5">The sequence shown here is derived from an EMBL/GenBank/DDBJ whole genome shotgun (WGS) entry which is preliminary data.</text>
</comment>
<comment type="subcellular location">
    <subcellularLocation>
        <location evidence="1">Cell envelope</location>
    </subcellularLocation>
</comment>
<reference evidence="6" key="2">
    <citation type="submission" date="2018-12" db="EMBL/GenBank/DDBJ databases">
        <title>Maribacter lutimaris sp. nov., isolated from marine sediment.</title>
        <authorList>
            <person name="Kim K.K."/>
        </authorList>
    </citation>
    <scope>NUCLEOTIDE SEQUENCE [LARGE SCALE GENOMIC DNA]</scope>
    <source>
        <strain evidence="6">PoM-212</strain>
    </source>
</reference>
<dbReference type="CDD" id="cd13603">
    <property type="entry name" value="PBP2_TRAP_Siap_TeaA_like"/>
    <property type="match status" value="1"/>
</dbReference>
<keyword evidence="6" id="KW-1185">Reference proteome</keyword>
<protein>
    <submittedName>
        <fullName evidence="5">TRAP transporter substrate-binding protein</fullName>
    </submittedName>
</protein>
<dbReference type="NCBIfam" id="TIGR00787">
    <property type="entry name" value="dctP"/>
    <property type="match status" value="1"/>
</dbReference>
<dbReference type="GO" id="GO:0030288">
    <property type="term" value="C:outer membrane-bounded periplasmic space"/>
    <property type="evidence" value="ECO:0007669"/>
    <property type="project" value="InterPro"/>
</dbReference>
<dbReference type="RefSeq" id="WP_125223317.1">
    <property type="nucleotide sequence ID" value="NZ_QUSX01000002.1"/>
</dbReference>
<evidence type="ECO:0000313" key="5">
    <source>
        <dbReference type="EMBL" id="RRQ48599.1"/>
    </source>
</evidence>
<dbReference type="NCBIfam" id="NF037995">
    <property type="entry name" value="TRAP_S1"/>
    <property type="match status" value="1"/>
</dbReference>
<keyword evidence="3" id="KW-0813">Transport</keyword>
<dbReference type="PANTHER" id="PTHR33376:SF4">
    <property type="entry name" value="SIALIC ACID-BINDING PERIPLASMIC PROTEIN SIAP"/>
    <property type="match status" value="1"/>
</dbReference>
<evidence type="ECO:0000256" key="2">
    <source>
        <dbReference type="ARBA" id="ARBA00009023"/>
    </source>
</evidence>
<dbReference type="InterPro" id="IPR038404">
    <property type="entry name" value="TRAP_DctP_sf"/>
</dbReference>
<gene>
    <name evidence="5" type="ORF">DZC72_12975</name>
</gene>
<dbReference type="InterPro" id="IPR004682">
    <property type="entry name" value="TRAP_DctP"/>
</dbReference>
<comment type="similarity">
    <text evidence="2">Belongs to the bacterial solute-binding protein 7 family.</text>
</comment>
<dbReference type="AlphaFoldDB" id="A0A3R8Q2S0"/>
<proteinExistence type="inferred from homology"/>
<evidence type="ECO:0000256" key="3">
    <source>
        <dbReference type="ARBA" id="ARBA00022448"/>
    </source>
</evidence>
<dbReference type="InterPro" id="IPR018389">
    <property type="entry name" value="DctP_fam"/>
</dbReference>
<organism evidence="5 6">
    <name type="scientific">Maribacter algicola</name>
    <dbReference type="NCBI Taxonomy" id="2498892"/>
    <lineage>
        <taxon>Bacteria</taxon>
        <taxon>Pseudomonadati</taxon>
        <taxon>Bacteroidota</taxon>
        <taxon>Flavobacteriia</taxon>
        <taxon>Flavobacteriales</taxon>
        <taxon>Flavobacteriaceae</taxon>
        <taxon>Maribacter</taxon>
    </lineage>
</organism>
<reference evidence="6" key="1">
    <citation type="submission" date="2018-08" db="EMBL/GenBank/DDBJ databases">
        <authorList>
            <person name="Khan S.A."/>
            <person name="J S.E."/>
        </authorList>
    </citation>
    <scope>NUCLEOTIDE SEQUENCE [LARGE SCALE GENOMIC DNA]</scope>
    <source>
        <strain evidence="6">PoM-212</strain>
    </source>
</reference>
<dbReference type="GO" id="GO:0055085">
    <property type="term" value="P:transmembrane transport"/>
    <property type="evidence" value="ECO:0007669"/>
    <property type="project" value="InterPro"/>
</dbReference>
<keyword evidence="4" id="KW-0732">Signal</keyword>